<protein>
    <submittedName>
        <fullName evidence="1">Uncharacterized protein</fullName>
    </submittedName>
</protein>
<dbReference type="EMBL" id="JBHMEI010000030">
    <property type="protein sequence ID" value="MFB9205713.1"/>
    <property type="molecule type" value="Genomic_DNA"/>
</dbReference>
<keyword evidence="2" id="KW-1185">Reference proteome</keyword>
<name>A0ABV5INT1_9ACTN</name>
<accession>A0ABV5INT1</accession>
<reference evidence="1 2" key="1">
    <citation type="submission" date="2024-09" db="EMBL/GenBank/DDBJ databases">
        <authorList>
            <person name="Sun Q."/>
            <person name="Mori K."/>
        </authorList>
    </citation>
    <scope>NUCLEOTIDE SEQUENCE [LARGE SCALE GENOMIC DNA]</scope>
    <source>
        <strain evidence="1 2">CCM 3426</strain>
    </source>
</reference>
<comment type="caution">
    <text evidence="1">The sequence shown here is derived from an EMBL/GenBank/DDBJ whole genome shotgun (WGS) entry which is preliminary data.</text>
</comment>
<organism evidence="1 2">
    <name type="scientific">Nonomuraea spiralis</name>
    <dbReference type="NCBI Taxonomy" id="46182"/>
    <lineage>
        <taxon>Bacteria</taxon>
        <taxon>Bacillati</taxon>
        <taxon>Actinomycetota</taxon>
        <taxon>Actinomycetes</taxon>
        <taxon>Streptosporangiales</taxon>
        <taxon>Streptosporangiaceae</taxon>
        <taxon>Nonomuraea</taxon>
    </lineage>
</organism>
<dbReference type="Proteomes" id="UP001589647">
    <property type="component" value="Unassembled WGS sequence"/>
</dbReference>
<dbReference type="RefSeq" id="WP_189649506.1">
    <property type="nucleotide sequence ID" value="NZ_BMRC01000010.1"/>
</dbReference>
<gene>
    <name evidence="1" type="ORF">ACFFV7_31270</name>
</gene>
<evidence type="ECO:0000313" key="1">
    <source>
        <dbReference type="EMBL" id="MFB9205713.1"/>
    </source>
</evidence>
<proteinExistence type="predicted"/>
<sequence>MAEVEWMSIDPDNFDPKSVSAREGRCTWHGEANPGELCAGTPVAGVRAAGGRWLACERAVAQITERYGVPRPEL</sequence>
<evidence type="ECO:0000313" key="2">
    <source>
        <dbReference type="Proteomes" id="UP001589647"/>
    </source>
</evidence>